<dbReference type="InParanoid" id="A0A2R6QAS5"/>
<dbReference type="InterPro" id="IPR036093">
    <property type="entry name" value="NAC_dom_sf"/>
</dbReference>
<keyword evidence="3" id="KW-0804">Transcription</keyword>
<keyword evidence="2" id="KW-0238">DNA-binding</keyword>
<reference evidence="6 7" key="1">
    <citation type="submission" date="2017-07" db="EMBL/GenBank/DDBJ databases">
        <title>An improved, manually edited Actinidia chinensis var. chinensis (kiwifruit) genome highlights the challenges associated with draft genomes and gene prediction in plants.</title>
        <authorList>
            <person name="Pilkington S."/>
            <person name="Crowhurst R."/>
            <person name="Hilario E."/>
            <person name="Nardozza S."/>
            <person name="Fraser L."/>
            <person name="Peng Y."/>
            <person name="Gunaseelan K."/>
            <person name="Simpson R."/>
            <person name="Tahir J."/>
            <person name="Deroles S."/>
            <person name="Templeton K."/>
            <person name="Luo Z."/>
            <person name="Davy M."/>
            <person name="Cheng C."/>
            <person name="Mcneilage M."/>
            <person name="Scaglione D."/>
            <person name="Liu Y."/>
            <person name="Zhang Q."/>
            <person name="Datson P."/>
            <person name="De Silva N."/>
            <person name="Gardiner S."/>
            <person name="Bassett H."/>
            <person name="Chagne D."/>
            <person name="Mccallum J."/>
            <person name="Dzierzon H."/>
            <person name="Deng C."/>
            <person name="Wang Y.-Y."/>
            <person name="Barron N."/>
            <person name="Manako K."/>
            <person name="Bowen J."/>
            <person name="Foster T."/>
            <person name="Erridge Z."/>
            <person name="Tiffin H."/>
            <person name="Waite C."/>
            <person name="Davies K."/>
            <person name="Grierson E."/>
            <person name="Laing W."/>
            <person name="Kirk R."/>
            <person name="Chen X."/>
            <person name="Wood M."/>
            <person name="Montefiori M."/>
            <person name="Brummell D."/>
            <person name="Schwinn K."/>
            <person name="Catanach A."/>
            <person name="Fullerton C."/>
            <person name="Li D."/>
            <person name="Meiyalaghan S."/>
            <person name="Nieuwenhuizen N."/>
            <person name="Read N."/>
            <person name="Prakash R."/>
            <person name="Hunter D."/>
            <person name="Zhang H."/>
            <person name="Mckenzie M."/>
            <person name="Knabel M."/>
            <person name="Harris A."/>
            <person name="Allan A."/>
            <person name="Chen A."/>
            <person name="Janssen B."/>
            <person name="Plunkett B."/>
            <person name="Dwamena C."/>
            <person name="Voogd C."/>
            <person name="Leif D."/>
            <person name="Lafferty D."/>
            <person name="Souleyre E."/>
            <person name="Varkonyi-Gasic E."/>
            <person name="Gambi F."/>
            <person name="Hanley J."/>
            <person name="Yao J.-L."/>
            <person name="Cheung J."/>
            <person name="David K."/>
            <person name="Warren B."/>
            <person name="Marsh K."/>
            <person name="Snowden K."/>
            <person name="Lin-Wang K."/>
            <person name="Brian L."/>
            <person name="Martinez-Sanchez M."/>
            <person name="Wang M."/>
            <person name="Ileperuma N."/>
            <person name="Macnee N."/>
            <person name="Campin R."/>
            <person name="Mcatee P."/>
            <person name="Drummond R."/>
            <person name="Espley R."/>
            <person name="Ireland H."/>
            <person name="Wu R."/>
            <person name="Atkinson R."/>
            <person name="Karunairetnam S."/>
            <person name="Bulley S."/>
            <person name="Chunkath S."/>
            <person name="Hanley Z."/>
            <person name="Storey R."/>
            <person name="Thrimawithana A."/>
            <person name="Thomson S."/>
            <person name="David C."/>
            <person name="Testolin R."/>
        </authorList>
    </citation>
    <scope>NUCLEOTIDE SEQUENCE [LARGE SCALE GENOMIC DNA]</scope>
    <source>
        <strain evidence="7">cv. Red5</strain>
        <tissue evidence="6">Young leaf</tissue>
    </source>
</reference>
<dbReference type="InterPro" id="IPR003441">
    <property type="entry name" value="NAC-dom"/>
</dbReference>
<feature type="domain" description="NAC" evidence="5">
    <location>
        <begin position="5"/>
        <end position="149"/>
    </location>
</feature>
<gene>
    <name evidence="6" type="ORF">CEY00_Acc20847</name>
</gene>
<dbReference type="Proteomes" id="UP000241394">
    <property type="component" value="Chromosome LG18"/>
</dbReference>
<evidence type="ECO:0000313" key="7">
    <source>
        <dbReference type="Proteomes" id="UP000241394"/>
    </source>
</evidence>
<evidence type="ECO:0000313" key="6">
    <source>
        <dbReference type="EMBL" id="PSS04985.1"/>
    </source>
</evidence>
<dbReference type="GO" id="GO:0003677">
    <property type="term" value="F:DNA binding"/>
    <property type="evidence" value="ECO:0007669"/>
    <property type="project" value="UniProtKB-KW"/>
</dbReference>
<evidence type="ECO:0000256" key="1">
    <source>
        <dbReference type="ARBA" id="ARBA00023015"/>
    </source>
</evidence>
<protein>
    <submittedName>
        <fullName evidence="6">NAC domain-containing protein</fullName>
    </submittedName>
</protein>
<evidence type="ECO:0000259" key="5">
    <source>
        <dbReference type="PROSITE" id="PS51005"/>
    </source>
</evidence>
<reference evidence="7" key="2">
    <citation type="journal article" date="2018" name="BMC Genomics">
        <title>A manually annotated Actinidia chinensis var. chinensis (kiwifruit) genome highlights the challenges associated with draft genomes and gene prediction in plants.</title>
        <authorList>
            <person name="Pilkington S.M."/>
            <person name="Crowhurst R."/>
            <person name="Hilario E."/>
            <person name="Nardozza S."/>
            <person name="Fraser L."/>
            <person name="Peng Y."/>
            <person name="Gunaseelan K."/>
            <person name="Simpson R."/>
            <person name="Tahir J."/>
            <person name="Deroles S.C."/>
            <person name="Templeton K."/>
            <person name="Luo Z."/>
            <person name="Davy M."/>
            <person name="Cheng C."/>
            <person name="McNeilage M."/>
            <person name="Scaglione D."/>
            <person name="Liu Y."/>
            <person name="Zhang Q."/>
            <person name="Datson P."/>
            <person name="De Silva N."/>
            <person name="Gardiner S.E."/>
            <person name="Bassett H."/>
            <person name="Chagne D."/>
            <person name="McCallum J."/>
            <person name="Dzierzon H."/>
            <person name="Deng C."/>
            <person name="Wang Y.Y."/>
            <person name="Barron L."/>
            <person name="Manako K."/>
            <person name="Bowen J."/>
            <person name="Foster T.M."/>
            <person name="Erridge Z.A."/>
            <person name="Tiffin H."/>
            <person name="Waite C.N."/>
            <person name="Davies K.M."/>
            <person name="Grierson E.P."/>
            <person name="Laing W.A."/>
            <person name="Kirk R."/>
            <person name="Chen X."/>
            <person name="Wood M."/>
            <person name="Montefiori M."/>
            <person name="Brummell D.A."/>
            <person name="Schwinn K.E."/>
            <person name="Catanach A."/>
            <person name="Fullerton C."/>
            <person name="Li D."/>
            <person name="Meiyalaghan S."/>
            <person name="Nieuwenhuizen N."/>
            <person name="Read N."/>
            <person name="Prakash R."/>
            <person name="Hunter D."/>
            <person name="Zhang H."/>
            <person name="McKenzie M."/>
            <person name="Knabel M."/>
            <person name="Harris A."/>
            <person name="Allan A.C."/>
            <person name="Gleave A."/>
            <person name="Chen A."/>
            <person name="Janssen B.J."/>
            <person name="Plunkett B."/>
            <person name="Ampomah-Dwamena C."/>
            <person name="Voogd C."/>
            <person name="Leif D."/>
            <person name="Lafferty D."/>
            <person name="Souleyre E.J.F."/>
            <person name="Varkonyi-Gasic E."/>
            <person name="Gambi F."/>
            <person name="Hanley J."/>
            <person name="Yao J.L."/>
            <person name="Cheung J."/>
            <person name="David K.M."/>
            <person name="Warren B."/>
            <person name="Marsh K."/>
            <person name="Snowden K.C."/>
            <person name="Lin-Wang K."/>
            <person name="Brian L."/>
            <person name="Martinez-Sanchez M."/>
            <person name="Wang M."/>
            <person name="Ileperuma N."/>
            <person name="Macnee N."/>
            <person name="Campin R."/>
            <person name="McAtee P."/>
            <person name="Drummond R.S.M."/>
            <person name="Espley R.V."/>
            <person name="Ireland H.S."/>
            <person name="Wu R."/>
            <person name="Atkinson R.G."/>
            <person name="Karunairetnam S."/>
            <person name="Bulley S."/>
            <person name="Chunkath S."/>
            <person name="Hanley Z."/>
            <person name="Storey R."/>
            <person name="Thrimawithana A.H."/>
            <person name="Thomson S."/>
            <person name="David C."/>
            <person name="Testolin R."/>
            <person name="Huang H."/>
            <person name="Hellens R.P."/>
            <person name="Schaffer R.J."/>
        </authorList>
    </citation>
    <scope>NUCLEOTIDE SEQUENCE [LARGE SCALE GENOMIC DNA]</scope>
    <source>
        <strain evidence="7">cv. Red5</strain>
    </source>
</reference>
<dbReference type="Gene3D" id="2.170.150.80">
    <property type="entry name" value="NAC domain"/>
    <property type="match status" value="1"/>
</dbReference>
<sequence length="360" mass="40029">MAITFPVGFLFRPTDKEIIKHYLLKKQMGEELPLNGVIQEGDVFSEEVLSEVFRSSETHVYFFTQLKKKSVKGSNHDRTVGKATWRCESVTDICVNEKTVIGKKRILDYTNPGSIGHRDWNMKEFSLDGVLLEHPQTSSDYVVCLLEKKERAITRDRQKNRQSKRNAGGALVNLPSDCDLLINKRMRVCGENNQRMEQYLMNSTATTFPHGLHENEVVTNTLASPAYALPVTVIESAPIAQQVAAGVESMVNVVATDTLAKLPPSASYDLSECISMPPLVPAQTVDEEGGCTSGEQENRMIPMEKSHWEYQPSIAAPESLAVDAIRDSIILLSATVEGFAEDFIYPFLNGNEVVDNKLSS</sequence>
<organism evidence="6 7">
    <name type="scientific">Actinidia chinensis var. chinensis</name>
    <name type="common">Chinese soft-hair kiwi</name>
    <dbReference type="NCBI Taxonomy" id="1590841"/>
    <lineage>
        <taxon>Eukaryota</taxon>
        <taxon>Viridiplantae</taxon>
        <taxon>Streptophyta</taxon>
        <taxon>Embryophyta</taxon>
        <taxon>Tracheophyta</taxon>
        <taxon>Spermatophyta</taxon>
        <taxon>Magnoliopsida</taxon>
        <taxon>eudicotyledons</taxon>
        <taxon>Gunneridae</taxon>
        <taxon>Pentapetalae</taxon>
        <taxon>asterids</taxon>
        <taxon>Ericales</taxon>
        <taxon>Actinidiaceae</taxon>
        <taxon>Actinidia</taxon>
    </lineage>
</organism>
<keyword evidence="7" id="KW-1185">Reference proteome</keyword>
<name>A0A2R6QAS5_ACTCC</name>
<evidence type="ECO:0000256" key="4">
    <source>
        <dbReference type="ARBA" id="ARBA00023242"/>
    </source>
</evidence>
<dbReference type="OMA" id="FRSSETH"/>
<proteinExistence type="predicted"/>
<dbReference type="PROSITE" id="PS51005">
    <property type="entry name" value="NAC"/>
    <property type="match status" value="1"/>
</dbReference>
<keyword evidence="1" id="KW-0805">Transcription regulation</keyword>
<dbReference type="Gramene" id="PSS04985">
    <property type="protein sequence ID" value="PSS04985"/>
    <property type="gene ID" value="CEY00_Acc20847"/>
</dbReference>
<dbReference type="SUPFAM" id="SSF101941">
    <property type="entry name" value="NAC domain"/>
    <property type="match status" value="1"/>
</dbReference>
<dbReference type="OrthoDB" id="774757at2759"/>
<dbReference type="PANTHER" id="PTHR31719">
    <property type="entry name" value="NAC TRANSCRIPTION FACTOR 56"/>
    <property type="match status" value="1"/>
</dbReference>
<keyword evidence="4" id="KW-0539">Nucleus</keyword>
<dbReference type="AlphaFoldDB" id="A0A2R6QAS5"/>
<comment type="caution">
    <text evidence="6">The sequence shown here is derived from an EMBL/GenBank/DDBJ whole genome shotgun (WGS) entry which is preliminary data.</text>
</comment>
<dbReference type="PANTHER" id="PTHR31719:SF43">
    <property type="entry name" value="NAC TRANSCRIPTION FACTOR 56"/>
    <property type="match status" value="1"/>
</dbReference>
<dbReference type="Pfam" id="PF02365">
    <property type="entry name" value="NAM"/>
    <property type="match status" value="1"/>
</dbReference>
<evidence type="ECO:0000256" key="3">
    <source>
        <dbReference type="ARBA" id="ARBA00023163"/>
    </source>
</evidence>
<accession>A0A2R6QAS5</accession>
<dbReference type="GO" id="GO:0006355">
    <property type="term" value="P:regulation of DNA-templated transcription"/>
    <property type="evidence" value="ECO:0007669"/>
    <property type="project" value="InterPro"/>
</dbReference>
<dbReference type="EMBL" id="NKQK01000018">
    <property type="protein sequence ID" value="PSS04985.1"/>
    <property type="molecule type" value="Genomic_DNA"/>
</dbReference>
<evidence type="ECO:0000256" key="2">
    <source>
        <dbReference type="ARBA" id="ARBA00023125"/>
    </source>
</evidence>